<protein>
    <submittedName>
        <fullName evidence="1">Uncharacterized protein</fullName>
    </submittedName>
</protein>
<dbReference type="Proteomes" id="UP000053864">
    <property type="component" value="Unassembled WGS sequence"/>
</dbReference>
<dbReference type="EMBL" id="KI671735">
    <property type="protein sequence ID" value="ETL45633.1"/>
    <property type="molecule type" value="Genomic_DNA"/>
</dbReference>
<organism evidence="1">
    <name type="scientific">Phytophthora nicotianae</name>
    <name type="common">Potato buckeye rot agent</name>
    <name type="synonym">Phytophthora parasitica</name>
    <dbReference type="NCBI Taxonomy" id="4792"/>
    <lineage>
        <taxon>Eukaryota</taxon>
        <taxon>Sar</taxon>
        <taxon>Stramenopiles</taxon>
        <taxon>Oomycota</taxon>
        <taxon>Peronosporomycetes</taxon>
        <taxon>Peronosporales</taxon>
        <taxon>Peronosporaceae</taxon>
        <taxon>Phytophthora</taxon>
    </lineage>
</organism>
<gene>
    <name evidence="1" type="ORF">L916_04317</name>
</gene>
<accession>W2JJ86</accession>
<name>W2JJ86_PHYNI</name>
<dbReference type="AlphaFoldDB" id="W2JJ86"/>
<sequence>MSNRRTRTDNYRAEMQVLLKHNQKVIKHIETSDAENVAL</sequence>
<evidence type="ECO:0000313" key="1">
    <source>
        <dbReference type="EMBL" id="ETL45633.1"/>
    </source>
</evidence>
<reference evidence="1" key="1">
    <citation type="submission" date="2013-11" db="EMBL/GenBank/DDBJ databases">
        <title>The Genome Sequence of Phytophthora parasitica CJ05E6.</title>
        <authorList>
            <consortium name="The Broad Institute Genomics Platform"/>
            <person name="Russ C."/>
            <person name="Tyler B."/>
            <person name="Panabieres F."/>
            <person name="Shan W."/>
            <person name="Tripathy S."/>
            <person name="Grunwald N."/>
            <person name="Machado M."/>
            <person name="Johnson C.S."/>
            <person name="Arredondo F."/>
            <person name="Hong C."/>
            <person name="Coffey M."/>
            <person name="Young S.K."/>
            <person name="Zeng Q."/>
            <person name="Gargeya S."/>
            <person name="Fitzgerald M."/>
            <person name="Abouelleil A."/>
            <person name="Alvarado L."/>
            <person name="Chapman S.B."/>
            <person name="Gainer-Dewar J."/>
            <person name="Goldberg J."/>
            <person name="Griggs A."/>
            <person name="Gujja S."/>
            <person name="Hansen M."/>
            <person name="Howarth C."/>
            <person name="Imamovic A."/>
            <person name="Ireland A."/>
            <person name="Larimer J."/>
            <person name="McCowan C."/>
            <person name="Murphy C."/>
            <person name="Pearson M."/>
            <person name="Poon T.W."/>
            <person name="Priest M."/>
            <person name="Roberts A."/>
            <person name="Saif S."/>
            <person name="Shea T."/>
            <person name="Sykes S."/>
            <person name="Wortman J."/>
            <person name="Nusbaum C."/>
            <person name="Birren B."/>
        </authorList>
    </citation>
    <scope>NUCLEOTIDE SEQUENCE [LARGE SCALE GENOMIC DNA]</scope>
    <source>
        <strain evidence="1">CJ05E6</strain>
    </source>
</reference>
<proteinExistence type="predicted"/>